<accession>A0ACC2V964</accession>
<keyword evidence="2" id="KW-1185">Reference proteome</keyword>
<evidence type="ECO:0000313" key="2">
    <source>
        <dbReference type="Proteomes" id="UP001230649"/>
    </source>
</evidence>
<dbReference type="EMBL" id="JASBWS010000125">
    <property type="protein sequence ID" value="KAJ9095401.1"/>
    <property type="molecule type" value="Genomic_DNA"/>
</dbReference>
<comment type="caution">
    <text evidence="1">The sequence shown here is derived from an EMBL/GenBank/DDBJ whole genome shotgun (WGS) entry which is preliminary data.</text>
</comment>
<dbReference type="Proteomes" id="UP001230649">
    <property type="component" value="Unassembled WGS sequence"/>
</dbReference>
<reference evidence="1" key="1">
    <citation type="submission" date="2023-04" db="EMBL/GenBank/DDBJ databases">
        <title>Draft Genome sequencing of Naganishia species isolated from polar environments using Oxford Nanopore Technology.</title>
        <authorList>
            <person name="Leo P."/>
            <person name="Venkateswaran K."/>
        </authorList>
    </citation>
    <scope>NUCLEOTIDE SEQUENCE</scope>
    <source>
        <strain evidence="1">MNA-CCFEE 5262</strain>
    </source>
</reference>
<gene>
    <name evidence="1" type="ORF">QFC20_006683</name>
</gene>
<name>A0ACC2V964_9TREE</name>
<organism evidence="1 2">
    <name type="scientific">Naganishia adeliensis</name>
    <dbReference type="NCBI Taxonomy" id="92952"/>
    <lineage>
        <taxon>Eukaryota</taxon>
        <taxon>Fungi</taxon>
        <taxon>Dikarya</taxon>
        <taxon>Basidiomycota</taxon>
        <taxon>Agaricomycotina</taxon>
        <taxon>Tremellomycetes</taxon>
        <taxon>Filobasidiales</taxon>
        <taxon>Filobasidiaceae</taxon>
        <taxon>Naganishia</taxon>
    </lineage>
</organism>
<sequence>MSLMRSTAENLRSSIFTGSGENPPVDDRGKDIHTVMKDRSTQTDQDSRAPVEITIKVLVPQGTENFSFTLSTTAGSGTKPHEEFSHAQPVMSDSIAETRYTVNSEVRGNHDERDPASRPSHASYKVVIDGAQQHTSPGDKPDSKHEMPEQHMCNGCESDDERGCCFETQVEVAASLRLWRPLLDLVI</sequence>
<evidence type="ECO:0000313" key="1">
    <source>
        <dbReference type="EMBL" id="KAJ9095401.1"/>
    </source>
</evidence>
<proteinExistence type="predicted"/>
<protein>
    <submittedName>
        <fullName evidence="1">Uncharacterized protein</fullName>
    </submittedName>
</protein>